<dbReference type="PANTHER" id="PTHR30161:SF1">
    <property type="entry name" value="FLAGELLAR BIOSYNTHESIS PROTEIN FLHA-RELATED"/>
    <property type="match status" value="1"/>
</dbReference>
<keyword evidence="6" id="KW-0472">Membrane</keyword>
<dbReference type="GO" id="GO:0005886">
    <property type="term" value="C:plasma membrane"/>
    <property type="evidence" value="ECO:0007669"/>
    <property type="project" value="UniProtKB-SubCell"/>
</dbReference>
<keyword evidence="4" id="KW-0812">Transmembrane</keyword>
<evidence type="ECO:0000256" key="5">
    <source>
        <dbReference type="ARBA" id="ARBA00022989"/>
    </source>
</evidence>
<keyword evidence="5" id="KW-1133">Transmembrane helix</keyword>
<accession>A0A938BKG0</accession>
<protein>
    <submittedName>
        <fullName evidence="7">FHIPEP family type III secretion protein</fullName>
    </submittedName>
</protein>
<evidence type="ECO:0000256" key="6">
    <source>
        <dbReference type="ARBA" id="ARBA00023136"/>
    </source>
</evidence>
<keyword evidence="3" id="KW-1003">Cell membrane</keyword>
<evidence type="ECO:0000256" key="2">
    <source>
        <dbReference type="ARBA" id="ARBA00008835"/>
    </source>
</evidence>
<dbReference type="Gene3D" id="1.10.8.540">
    <property type="entry name" value="FHIPEP family, domain 3"/>
    <property type="match status" value="1"/>
</dbReference>
<comment type="similarity">
    <text evidence="2">Belongs to the FHIPEP (flagella/HR/invasion proteins export pore) family.</text>
</comment>
<dbReference type="GO" id="GO:0009306">
    <property type="term" value="P:protein secretion"/>
    <property type="evidence" value="ECO:0007669"/>
    <property type="project" value="InterPro"/>
</dbReference>
<organism evidence="7 8">
    <name type="scientific">Candidatus Tanganyikabacteria bacterium</name>
    <dbReference type="NCBI Taxonomy" id="2961651"/>
    <lineage>
        <taxon>Bacteria</taxon>
        <taxon>Bacillati</taxon>
        <taxon>Candidatus Sericytochromatia</taxon>
        <taxon>Candidatus Tanganyikabacteria</taxon>
    </lineage>
</organism>
<evidence type="ECO:0000256" key="3">
    <source>
        <dbReference type="ARBA" id="ARBA00022475"/>
    </source>
</evidence>
<evidence type="ECO:0000256" key="4">
    <source>
        <dbReference type="ARBA" id="ARBA00022692"/>
    </source>
</evidence>
<dbReference type="InterPro" id="IPR001712">
    <property type="entry name" value="T3SS_FHIPEP"/>
</dbReference>
<comment type="caution">
    <text evidence="7">The sequence shown here is derived from an EMBL/GenBank/DDBJ whole genome shotgun (WGS) entry which is preliminary data.</text>
</comment>
<dbReference type="GO" id="GO:0044780">
    <property type="term" value="P:bacterial-type flagellum assembly"/>
    <property type="evidence" value="ECO:0007669"/>
    <property type="project" value="TreeGrafter"/>
</dbReference>
<gene>
    <name evidence="7" type="ORF">FJZ00_13820</name>
</gene>
<proteinExistence type="inferred from homology"/>
<dbReference type="InterPro" id="IPR042196">
    <property type="entry name" value="FHIPEP_4"/>
</dbReference>
<dbReference type="Gene3D" id="3.40.30.60">
    <property type="entry name" value="FHIPEP family, domain 1"/>
    <property type="match status" value="1"/>
</dbReference>
<dbReference type="InterPro" id="IPR042193">
    <property type="entry name" value="FHIPEP_3"/>
</dbReference>
<dbReference type="Pfam" id="PF00771">
    <property type="entry name" value="FHIPEP"/>
    <property type="match status" value="1"/>
</dbReference>
<feature type="non-terminal residue" evidence="7">
    <location>
        <position position="1"/>
    </location>
</feature>
<name>A0A938BKG0_9BACT</name>
<evidence type="ECO:0000313" key="7">
    <source>
        <dbReference type="EMBL" id="MBM3276227.1"/>
    </source>
</evidence>
<dbReference type="Proteomes" id="UP000703893">
    <property type="component" value="Unassembled WGS sequence"/>
</dbReference>
<comment type="subcellular location">
    <subcellularLocation>
        <location evidence="1">Cell membrane</location>
        <topology evidence="1">Multi-pass membrane protein</topology>
    </subcellularLocation>
</comment>
<dbReference type="Gene3D" id="3.40.50.12790">
    <property type="entry name" value="FHIPEP family, domain 4"/>
    <property type="match status" value="1"/>
</dbReference>
<dbReference type="EMBL" id="VGJX01000923">
    <property type="protein sequence ID" value="MBM3276227.1"/>
    <property type="molecule type" value="Genomic_DNA"/>
</dbReference>
<evidence type="ECO:0000256" key="1">
    <source>
        <dbReference type="ARBA" id="ARBA00004651"/>
    </source>
</evidence>
<dbReference type="InterPro" id="IPR042194">
    <property type="entry name" value="FHIPEP_1"/>
</dbReference>
<sequence>FVMPGIQFKDNLNLRPNAYQILVKGNVVAAGELLVGYMLAIQQATTDTTQELVGFPTVDPAFNKPAVWVAGAEAQRAAQLGYLIQDPTNVLTAHLEEVVRAHAHEILSREEVKMMLNRLQEKAPITVKELVPEILSLGEVQRVLQSLLKERVSIRDLATILEKLADYGKMTKDTFVLTELVRQALSRNICTQLANVENVIEVITLDPAVEGNVQQAIQAGPQGPTLALNPQIAQLILARLGTVYNESTARGQNPCLLVSPPIRPHVKSLIERNFPVMAVISFAEINPKFKIQQIGQVSIAVGALS</sequence>
<dbReference type="AlphaFoldDB" id="A0A938BKG0"/>
<reference evidence="7 8" key="1">
    <citation type="submission" date="2019-03" db="EMBL/GenBank/DDBJ databases">
        <title>Lake Tanganyika Metagenome-Assembled Genomes (MAGs).</title>
        <authorList>
            <person name="Tran P."/>
        </authorList>
    </citation>
    <scope>NUCLEOTIDE SEQUENCE [LARGE SCALE GENOMIC DNA]</scope>
    <source>
        <strain evidence="7">K_DeepCast_65m_m2_236</strain>
    </source>
</reference>
<evidence type="ECO:0000313" key="8">
    <source>
        <dbReference type="Proteomes" id="UP000703893"/>
    </source>
</evidence>
<dbReference type="PANTHER" id="PTHR30161">
    <property type="entry name" value="FLAGELLAR EXPORT PROTEIN, MEMBRANE FLHA SUBUNIT-RELATED"/>
    <property type="match status" value="1"/>
</dbReference>